<evidence type="ECO:0000256" key="1">
    <source>
        <dbReference type="ARBA" id="ARBA00004123"/>
    </source>
</evidence>
<dbReference type="GO" id="GO:0031490">
    <property type="term" value="F:chromatin DNA binding"/>
    <property type="evidence" value="ECO:0007669"/>
    <property type="project" value="TreeGrafter"/>
</dbReference>
<evidence type="ECO:0000256" key="2">
    <source>
        <dbReference type="ARBA" id="ARBA00023125"/>
    </source>
</evidence>
<dbReference type="InterPro" id="IPR036910">
    <property type="entry name" value="HMG_box_dom_sf"/>
</dbReference>
<proteinExistence type="predicted"/>
<dbReference type="AlphaFoldDB" id="A0A2S2QB42"/>
<evidence type="ECO:0000313" key="5">
    <source>
        <dbReference type="EMBL" id="MBY74957.1"/>
    </source>
</evidence>
<name>A0A2S2QB42_9HEMI</name>
<dbReference type="PANTHER" id="PTHR45781:SF1">
    <property type="entry name" value="HMG BOX DOMAIN-CONTAINING PROTEIN"/>
    <property type="match status" value="1"/>
</dbReference>
<accession>A0A2S2QB42</accession>
<dbReference type="Gene3D" id="1.10.30.10">
    <property type="entry name" value="High mobility group box domain"/>
    <property type="match status" value="1"/>
</dbReference>
<evidence type="ECO:0000256" key="4">
    <source>
        <dbReference type="SAM" id="MobiDB-lite"/>
    </source>
</evidence>
<organism evidence="5">
    <name type="scientific">Sipha flava</name>
    <name type="common">yellow sugarcane aphid</name>
    <dbReference type="NCBI Taxonomy" id="143950"/>
    <lineage>
        <taxon>Eukaryota</taxon>
        <taxon>Metazoa</taxon>
        <taxon>Ecdysozoa</taxon>
        <taxon>Arthropoda</taxon>
        <taxon>Hexapoda</taxon>
        <taxon>Insecta</taxon>
        <taxon>Pterygota</taxon>
        <taxon>Neoptera</taxon>
        <taxon>Paraneoptera</taxon>
        <taxon>Hemiptera</taxon>
        <taxon>Sternorrhyncha</taxon>
        <taxon>Aphidomorpha</taxon>
        <taxon>Aphidoidea</taxon>
        <taxon>Aphididae</taxon>
        <taxon>Sipha</taxon>
    </lineage>
</organism>
<feature type="compositionally biased region" description="Pro residues" evidence="4">
    <location>
        <begin position="137"/>
        <end position="151"/>
    </location>
</feature>
<feature type="compositionally biased region" description="Low complexity" evidence="4">
    <location>
        <begin position="101"/>
        <end position="112"/>
    </location>
</feature>
<gene>
    <name evidence="5" type="primary">Tox2</name>
    <name evidence="5" type="ORF">g.48360</name>
</gene>
<feature type="region of interest" description="Disordered" evidence="4">
    <location>
        <begin position="100"/>
        <end position="156"/>
    </location>
</feature>
<protein>
    <submittedName>
        <fullName evidence="5">TOX high mobility group box family member 2</fullName>
    </submittedName>
</protein>
<dbReference type="SUPFAM" id="SSF47095">
    <property type="entry name" value="HMG-box"/>
    <property type="match status" value="1"/>
</dbReference>
<dbReference type="InterPro" id="IPR051365">
    <property type="entry name" value="TOX_HMG-box_domain"/>
</dbReference>
<evidence type="ECO:0000256" key="3">
    <source>
        <dbReference type="ARBA" id="ARBA00023242"/>
    </source>
</evidence>
<dbReference type="GO" id="GO:0005634">
    <property type="term" value="C:nucleus"/>
    <property type="evidence" value="ECO:0007669"/>
    <property type="project" value="UniProtKB-SubCell"/>
</dbReference>
<dbReference type="OrthoDB" id="10027956at2759"/>
<dbReference type="EMBL" id="GGMS01005754">
    <property type="protein sequence ID" value="MBY74957.1"/>
    <property type="molecule type" value="Transcribed_RNA"/>
</dbReference>
<sequence>MWDSLDADHKNVYKKKTEAAKKDYLKALAAYRASLVSKGGEPDSSMYAGGYVGSYGGVYNGYSPPAGLPSPPMSVPSPHSQVHGQVKKSAMMMDNRVPVMNSHPQNHNQSQQTAGLIGSHNQGAPVLNHLSQHPQGGLPPSPQQSQPPTPPANVSSYVSMTVCNLPRHGKWGTIDGGAPERRL</sequence>
<keyword evidence="2" id="KW-0238">DNA-binding</keyword>
<dbReference type="GO" id="GO:0006357">
    <property type="term" value="P:regulation of transcription by RNA polymerase II"/>
    <property type="evidence" value="ECO:0007669"/>
    <property type="project" value="TreeGrafter"/>
</dbReference>
<reference evidence="5" key="1">
    <citation type="submission" date="2018-04" db="EMBL/GenBank/DDBJ databases">
        <title>Transcriptome assembly of Sipha flava.</title>
        <authorList>
            <person name="Scully E.D."/>
            <person name="Geib S.M."/>
            <person name="Palmer N.A."/>
            <person name="Koch K."/>
            <person name="Bradshaw J."/>
            <person name="Heng-Moss T."/>
            <person name="Sarath G."/>
        </authorList>
    </citation>
    <scope>NUCLEOTIDE SEQUENCE</scope>
</reference>
<keyword evidence="3" id="KW-0539">Nucleus</keyword>
<comment type="subcellular location">
    <subcellularLocation>
        <location evidence="1">Nucleus</location>
    </subcellularLocation>
</comment>
<dbReference type="PANTHER" id="PTHR45781">
    <property type="entry name" value="AGAP000281-PA"/>
    <property type="match status" value="1"/>
</dbReference>